<gene>
    <name evidence="5" type="ORF">PTTT1_LOCUS45333</name>
</gene>
<sequence length="182" mass="19204">ALVTGASRGIGRAIAVELARWEIPLILVARDVERLTALAYDIEACYGVKCCVLQADLAQRGVAEKIYNTTCSAGLKVEILINNAGISSQGLAVDIPVTEATRIIQVNALSVSTLSHLYGRDMKDRRRGRILVVSSICAAVAGLPTVAVYAATKAFENTLSLSMAKELEPFGVGVTCLMPGAV</sequence>
<dbReference type="Pfam" id="PF00106">
    <property type="entry name" value="adh_short"/>
    <property type="match status" value="1"/>
</dbReference>
<keyword evidence="4" id="KW-0812">Transmembrane</keyword>
<keyword evidence="4" id="KW-1133">Transmembrane helix</keyword>
<dbReference type="PRINTS" id="PR00081">
    <property type="entry name" value="GDHRDH"/>
</dbReference>
<dbReference type="AlphaFoldDB" id="A0A8J9SEI5"/>
<evidence type="ECO:0000256" key="1">
    <source>
        <dbReference type="ARBA" id="ARBA00006484"/>
    </source>
</evidence>
<keyword evidence="4" id="KW-0472">Membrane</keyword>
<accession>A0A8J9SEI5</accession>
<dbReference type="PANTHER" id="PTHR42901">
    <property type="entry name" value="ALCOHOL DEHYDROGENASE"/>
    <property type="match status" value="1"/>
</dbReference>
<comment type="similarity">
    <text evidence="1 3">Belongs to the short-chain dehydrogenases/reductases (SDR) family.</text>
</comment>
<dbReference type="InterPro" id="IPR036291">
    <property type="entry name" value="NAD(P)-bd_dom_sf"/>
</dbReference>
<protein>
    <recommendedName>
        <fullName evidence="6">NAD(P)-binding protein</fullName>
    </recommendedName>
</protein>
<evidence type="ECO:0000256" key="4">
    <source>
        <dbReference type="SAM" id="Phobius"/>
    </source>
</evidence>
<dbReference type="Proteomes" id="UP000836788">
    <property type="component" value="Chromosome 5"/>
</dbReference>
<dbReference type="PANTHER" id="PTHR42901:SF1">
    <property type="entry name" value="ALCOHOL DEHYDROGENASE"/>
    <property type="match status" value="1"/>
</dbReference>
<feature type="non-terminal residue" evidence="5">
    <location>
        <position position="1"/>
    </location>
</feature>
<proteinExistence type="inferred from homology"/>
<evidence type="ECO:0008006" key="6">
    <source>
        <dbReference type="Google" id="ProtNLM"/>
    </source>
</evidence>
<dbReference type="GO" id="GO:0016491">
    <property type="term" value="F:oxidoreductase activity"/>
    <property type="evidence" value="ECO:0007669"/>
    <property type="project" value="UniProtKB-KW"/>
</dbReference>
<evidence type="ECO:0000256" key="3">
    <source>
        <dbReference type="RuleBase" id="RU000363"/>
    </source>
</evidence>
<organism evidence="5">
    <name type="scientific">Phaeodactylum tricornutum</name>
    <name type="common">Diatom</name>
    <dbReference type="NCBI Taxonomy" id="2850"/>
    <lineage>
        <taxon>Eukaryota</taxon>
        <taxon>Sar</taxon>
        <taxon>Stramenopiles</taxon>
        <taxon>Ochrophyta</taxon>
        <taxon>Bacillariophyta</taxon>
        <taxon>Bacillariophyceae</taxon>
        <taxon>Bacillariophycidae</taxon>
        <taxon>Naviculales</taxon>
        <taxon>Phaeodactylaceae</taxon>
        <taxon>Phaeodactylum</taxon>
    </lineage>
</organism>
<keyword evidence="2" id="KW-0560">Oxidoreductase</keyword>
<dbReference type="InterPro" id="IPR002347">
    <property type="entry name" value="SDR_fam"/>
</dbReference>
<dbReference type="SUPFAM" id="SSF51735">
    <property type="entry name" value="NAD(P)-binding Rossmann-fold domains"/>
    <property type="match status" value="1"/>
</dbReference>
<reference evidence="5" key="1">
    <citation type="submission" date="2022-02" db="EMBL/GenBank/DDBJ databases">
        <authorList>
            <person name="Giguere J D."/>
        </authorList>
    </citation>
    <scope>NUCLEOTIDE SEQUENCE</scope>
    <source>
        <strain evidence="5">CCAP 1055/1</strain>
    </source>
</reference>
<feature type="transmembrane region" description="Helical" evidence="4">
    <location>
        <begin position="130"/>
        <end position="151"/>
    </location>
</feature>
<feature type="non-terminal residue" evidence="5">
    <location>
        <position position="182"/>
    </location>
</feature>
<evidence type="ECO:0000313" key="5">
    <source>
        <dbReference type="EMBL" id="CAG9290606.1"/>
    </source>
</evidence>
<evidence type="ECO:0000256" key="2">
    <source>
        <dbReference type="ARBA" id="ARBA00023002"/>
    </source>
</evidence>
<dbReference type="EMBL" id="OU594946">
    <property type="protein sequence ID" value="CAG9290606.1"/>
    <property type="molecule type" value="Genomic_DNA"/>
</dbReference>
<dbReference type="PRINTS" id="PR00080">
    <property type="entry name" value="SDRFAMILY"/>
</dbReference>
<name>A0A8J9SEI5_PHATR</name>
<dbReference type="Gene3D" id="3.40.50.720">
    <property type="entry name" value="NAD(P)-binding Rossmann-like Domain"/>
    <property type="match status" value="1"/>
</dbReference>